<organism evidence="9">
    <name type="scientific">Chlorella variabilis</name>
    <name type="common">Green alga</name>
    <dbReference type="NCBI Taxonomy" id="554065"/>
    <lineage>
        <taxon>Eukaryota</taxon>
        <taxon>Viridiplantae</taxon>
        <taxon>Chlorophyta</taxon>
        <taxon>core chlorophytes</taxon>
        <taxon>Trebouxiophyceae</taxon>
        <taxon>Chlorellales</taxon>
        <taxon>Chlorellaceae</taxon>
        <taxon>Chlorella clade</taxon>
        <taxon>Chlorella</taxon>
    </lineage>
</organism>
<keyword evidence="3" id="KW-0808">Transferase</keyword>
<evidence type="ECO:0000256" key="1">
    <source>
        <dbReference type="ARBA" id="ARBA00022555"/>
    </source>
</evidence>
<evidence type="ECO:0000256" key="6">
    <source>
        <dbReference type="ARBA" id="ARBA00022884"/>
    </source>
</evidence>
<keyword evidence="9" id="KW-1185">Reference proteome</keyword>
<evidence type="ECO:0000259" key="7">
    <source>
        <dbReference type="Pfam" id="PF00588"/>
    </source>
</evidence>
<dbReference type="OMA" id="KIPMVGF"/>
<protein>
    <recommendedName>
        <fullName evidence="7">tRNA/rRNA methyltransferase SpoU type domain-containing protein</fullName>
    </recommendedName>
</protein>
<dbReference type="GO" id="GO:0002938">
    <property type="term" value="P:tRNA guanine ribose methylation"/>
    <property type="evidence" value="ECO:0007669"/>
    <property type="project" value="TreeGrafter"/>
</dbReference>
<evidence type="ECO:0000313" key="9">
    <source>
        <dbReference type="Proteomes" id="UP000008141"/>
    </source>
</evidence>
<dbReference type="InParanoid" id="E1ZAG0"/>
<dbReference type="AlphaFoldDB" id="E1ZAG0"/>
<dbReference type="Pfam" id="PF00588">
    <property type="entry name" value="SpoU_methylase"/>
    <property type="match status" value="1"/>
</dbReference>
<proteinExistence type="predicted"/>
<accession>E1ZAG0</accession>
<evidence type="ECO:0000256" key="2">
    <source>
        <dbReference type="ARBA" id="ARBA00022603"/>
    </source>
</evidence>
<evidence type="ECO:0000313" key="8">
    <source>
        <dbReference type="EMBL" id="EFN57254.1"/>
    </source>
</evidence>
<dbReference type="CDD" id="cd18092">
    <property type="entry name" value="SpoU-like_TrmH"/>
    <property type="match status" value="1"/>
</dbReference>
<dbReference type="EMBL" id="GL433840">
    <property type="protein sequence ID" value="EFN57254.1"/>
    <property type="molecule type" value="Genomic_DNA"/>
</dbReference>
<dbReference type="eggNOG" id="KOG0838">
    <property type="taxonomic scope" value="Eukaryota"/>
</dbReference>
<dbReference type="PANTHER" id="PTHR43453">
    <property type="entry name" value="RRNA METHYLASE-LIKE"/>
    <property type="match status" value="1"/>
</dbReference>
<evidence type="ECO:0000256" key="4">
    <source>
        <dbReference type="ARBA" id="ARBA00022691"/>
    </source>
</evidence>
<dbReference type="Proteomes" id="UP000008141">
    <property type="component" value="Unassembled WGS sequence"/>
</dbReference>
<keyword evidence="2" id="KW-0489">Methyltransferase</keyword>
<keyword evidence="4" id="KW-0949">S-adenosyl-L-methionine</keyword>
<sequence>MPRLLQDEFEVAKGLTISGQQVVDTLTPLMTQDRIQRIERVCAARTFNVLPIVESIYDMGNLAAVCRSADALGFGALHVIRNTRDERYKQSTRSAAGADKWLDVQVFNSTEECVLNAKRLGYQVVATHLSPDAVDISQIDWTRPTAFIMGNEKRGVSCEAVALADACAVVPMVGFVDSYNLSVAAALIMYEARRMREQALG</sequence>
<dbReference type="RefSeq" id="XP_005849356.1">
    <property type="nucleotide sequence ID" value="XM_005849294.1"/>
</dbReference>
<dbReference type="FunCoup" id="E1ZAG0">
    <property type="interactions" value="385"/>
</dbReference>
<keyword evidence="1" id="KW-0820">tRNA-binding</keyword>
<dbReference type="InterPro" id="IPR001537">
    <property type="entry name" value="SpoU_MeTrfase"/>
</dbReference>
<gene>
    <name evidence="8" type="ORF">CHLNCDRAFT_21737</name>
</gene>
<dbReference type="GO" id="GO:0008173">
    <property type="term" value="F:RNA methyltransferase activity"/>
    <property type="evidence" value="ECO:0007669"/>
    <property type="project" value="InterPro"/>
</dbReference>
<dbReference type="PANTHER" id="PTHR43453:SF1">
    <property type="entry name" value="TRNA_RRNA METHYLTRANSFERASE SPOU TYPE DOMAIN-CONTAINING PROTEIN"/>
    <property type="match status" value="1"/>
</dbReference>
<dbReference type="Gene3D" id="3.40.1280.10">
    <property type="match status" value="1"/>
</dbReference>
<dbReference type="GeneID" id="17356386"/>
<keyword evidence="6" id="KW-0694">RNA-binding</keyword>
<name>E1ZAG0_CHLVA</name>
<dbReference type="InterPro" id="IPR029026">
    <property type="entry name" value="tRNA_m1G_MTases_N"/>
</dbReference>
<dbReference type="KEGG" id="cvr:CHLNCDRAFT_21737"/>
<reference evidence="8 9" key="1">
    <citation type="journal article" date="2010" name="Plant Cell">
        <title>The Chlorella variabilis NC64A genome reveals adaptation to photosymbiosis, coevolution with viruses, and cryptic sex.</title>
        <authorList>
            <person name="Blanc G."/>
            <person name="Duncan G."/>
            <person name="Agarkova I."/>
            <person name="Borodovsky M."/>
            <person name="Gurnon J."/>
            <person name="Kuo A."/>
            <person name="Lindquist E."/>
            <person name="Lucas S."/>
            <person name="Pangilinan J."/>
            <person name="Polle J."/>
            <person name="Salamov A."/>
            <person name="Terry A."/>
            <person name="Yamada T."/>
            <person name="Dunigan D.D."/>
            <person name="Grigoriev I.V."/>
            <person name="Claverie J.M."/>
            <person name="Van Etten J.L."/>
        </authorList>
    </citation>
    <scope>NUCLEOTIDE SEQUENCE [LARGE SCALE GENOMIC DNA]</scope>
    <source>
        <strain evidence="8 9">NC64A</strain>
    </source>
</reference>
<evidence type="ECO:0000256" key="5">
    <source>
        <dbReference type="ARBA" id="ARBA00022694"/>
    </source>
</evidence>
<dbReference type="InterPro" id="IPR033671">
    <property type="entry name" value="TrmH"/>
</dbReference>
<dbReference type="GO" id="GO:0000049">
    <property type="term" value="F:tRNA binding"/>
    <property type="evidence" value="ECO:0007669"/>
    <property type="project" value="UniProtKB-KW"/>
</dbReference>
<keyword evidence="5" id="KW-0819">tRNA processing</keyword>
<dbReference type="STRING" id="554065.E1ZAG0"/>
<dbReference type="SUPFAM" id="SSF75217">
    <property type="entry name" value="alpha/beta knot"/>
    <property type="match status" value="1"/>
</dbReference>
<evidence type="ECO:0000256" key="3">
    <source>
        <dbReference type="ARBA" id="ARBA00022679"/>
    </source>
</evidence>
<dbReference type="OrthoDB" id="241340at2759"/>
<feature type="domain" description="tRNA/rRNA methyltransferase SpoU type" evidence="7">
    <location>
        <begin position="52"/>
        <end position="190"/>
    </location>
</feature>
<dbReference type="InterPro" id="IPR029028">
    <property type="entry name" value="Alpha/beta_knot_MTases"/>
</dbReference>